<dbReference type="InterPro" id="IPR040676">
    <property type="entry name" value="DUF5641"/>
</dbReference>
<dbReference type="OrthoDB" id="6363264at2759"/>
<accession>A0A979FIF7</accession>
<keyword evidence="2" id="KW-1185">Reference proteome</keyword>
<proteinExistence type="predicted"/>
<dbReference type="KEGG" id="hazt:125177755"/>
<dbReference type="Proteomes" id="UP000694843">
    <property type="component" value="Unplaced"/>
</dbReference>
<dbReference type="RefSeq" id="XP_047736055.1">
    <property type="nucleotide sequence ID" value="XM_047880099.1"/>
</dbReference>
<organism evidence="2 3">
    <name type="scientific">Hyalella azteca</name>
    <name type="common">Amphipod</name>
    <dbReference type="NCBI Taxonomy" id="294128"/>
    <lineage>
        <taxon>Eukaryota</taxon>
        <taxon>Metazoa</taxon>
        <taxon>Ecdysozoa</taxon>
        <taxon>Arthropoda</taxon>
        <taxon>Crustacea</taxon>
        <taxon>Multicrustacea</taxon>
        <taxon>Malacostraca</taxon>
        <taxon>Eumalacostraca</taxon>
        <taxon>Peracarida</taxon>
        <taxon>Amphipoda</taxon>
        <taxon>Senticaudata</taxon>
        <taxon>Talitrida</taxon>
        <taxon>Talitroidea</taxon>
        <taxon>Hyalellidae</taxon>
        <taxon>Hyalella</taxon>
    </lineage>
</organism>
<evidence type="ECO:0000259" key="1">
    <source>
        <dbReference type="Pfam" id="PF18701"/>
    </source>
</evidence>
<evidence type="ECO:0000313" key="2">
    <source>
        <dbReference type="Proteomes" id="UP000694843"/>
    </source>
</evidence>
<evidence type="ECO:0000313" key="3">
    <source>
        <dbReference type="RefSeq" id="XP_047736055.1"/>
    </source>
</evidence>
<dbReference type="OMA" id="WRTARIV"/>
<sequence>MADDPEVRKDAIALVTTPLEASPMDKLLASTSDWFKLSVRIAWLLRLKAKLFSRSSPLKFNDEEFGTLMCEVEAILNNRPLTPVSDNPDDLEALTPNHLLLLNAGVTFPPGLFCKSDACSKKRWKQVQYLADLFWTRWRREYLTLLQTRQKWTNVKRSVQPGDLVLVSDNQLPRNQWPLGRIVEIRPGDDAR</sequence>
<reference evidence="3" key="1">
    <citation type="submission" date="2025-08" db="UniProtKB">
        <authorList>
            <consortium name="RefSeq"/>
        </authorList>
    </citation>
    <scope>IDENTIFICATION</scope>
    <source>
        <tissue evidence="3">Whole organism</tissue>
    </source>
</reference>
<dbReference type="Pfam" id="PF18701">
    <property type="entry name" value="DUF5641"/>
    <property type="match status" value="1"/>
</dbReference>
<feature type="domain" description="DUF5641" evidence="1">
    <location>
        <begin position="122"/>
        <end position="191"/>
    </location>
</feature>
<dbReference type="GeneID" id="125177755"/>
<name>A0A979FIF7_HYAAZ</name>
<dbReference type="PANTHER" id="PTHR47331:SF1">
    <property type="entry name" value="GAG-LIKE PROTEIN"/>
    <property type="match status" value="1"/>
</dbReference>
<dbReference type="AlphaFoldDB" id="A0A979FIF7"/>
<feature type="non-terminal residue" evidence="3">
    <location>
        <position position="192"/>
    </location>
</feature>
<gene>
    <name evidence="3" type="primary">LOC125177755</name>
</gene>
<dbReference type="PANTHER" id="PTHR47331">
    <property type="entry name" value="PHD-TYPE DOMAIN-CONTAINING PROTEIN"/>
    <property type="match status" value="1"/>
</dbReference>
<protein>
    <submittedName>
        <fullName evidence="3">Uncharacterized protein LOC125177755</fullName>
    </submittedName>
</protein>